<reference evidence="1" key="2">
    <citation type="submission" date="2020-06" db="EMBL/GenBank/DDBJ databases">
        <authorList>
            <person name="Sheffer M."/>
        </authorList>
    </citation>
    <scope>NUCLEOTIDE SEQUENCE</scope>
</reference>
<name>A0A8T0EZX8_ARGBR</name>
<keyword evidence="2" id="KW-1185">Reference proteome</keyword>
<protein>
    <submittedName>
        <fullName evidence="1">Uncharacterized protein</fullName>
    </submittedName>
</protein>
<accession>A0A8T0EZX8</accession>
<gene>
    <name evidence="1" type="ORF">HNY73_010111</name>
</gene>
<dbReference type="AlphaFoldDB" id="A0A8T0EZX8"/>
<dbReference type="Proteomes" id="UP000807504">
    <property type="component" value="Unassembled WGS sequence"/>
</dbReference>
<sequence>MGTEVIRVCLLFHEHGDNLVFEISRDNIWSSKPVFECKISEENFHPNQKMLTANFTEPNVFGIFLNLAQQLWSFLEEWLDEITVKRFRFVEGSHGCMKRTGNEVYEHFVDT</sequence>
<organism evidence="1 2">
    <name type="scientific">Argiope bruennichi</name>
    <name type="common">Wasp spider</name>
    <name type="synonym">Aranea bruennichi</name>
    <dbReference type="NCBI Taxonomy" id="94029"/>
    <lineage>
        <taxon>Eukaryota</taxon>
        <taxon>Metazoa</taxon>
        <taxon>Ecdysozoa</taxon>
        <taxon>Arthropoda</taxon>
        <taxon>Chelicerata</taxon>
        <taxon>Arachnida</taxon>
        <taxon>Araneae</taxon>
        <taxon>Araneomorphae</taxon>
        <taxon>Entelegynae</taxon>
        <taxon>Araneoidea</taxon>
        <taxon>Araneidae</taxon>
        <taxon>Argiope</taxon>
    </lineage>
</organism>
<evidence type="ECO:0000313" key="1">
    <source>
        <dbReference type="EMBL" id="KAF8784434.1"/>
    </source>
</evidence>
<reference evidence="1" key="1">
    <citation type="journal article" date="2020" name="bioRxiv">
        <title>Chromosome-level reference genome of the European wasp spider Argiope bruennichi: a resource for studies on range expansion and evolutionary adaptation.</title>
        <authorList>
            <person name="Sheffer M.M."/>
            <person name="Hoppe A."/>
            <person name="Krehenwinkel H."/>
            <person name="Uhl G."/>
            <person name="Kuss A.W."/>
            <person name="Jensen L."/>
            <person name="Jensen C."/>
            <person name="Gillespie R.G."/>
            <person name="Hoff K.J."/>
            <person name="Prost S."/>
        </authorList>
    </citation>
    <scope>NUCLEOTIDE SEQUENCE</scope>
</reference>
<comment type="caution">
    <text evidence="1">The sequence shown here is derived from an EMBL/GenBank/DDBJ whole genome shotgun (WGS) entry which is preliminary data.</text>
</comment>
<evidence type="ECO:0000313" key="2">
    <source>
        <dbReference type="Proteomes" id="UP000807504"/>
    </source>
</evidence>
<dbReference type="EMBL" id="JABXBU010000030">
    <property type="protein sequence ID" value="KAF8784434.1"/>
    <property type="molecule type" value="Genomic_DNA"/>
</dbReference>
<proteinExistence type="predicted"/>